<dbReference type="EMBL" id="CAMAPF010000219">
    <property type="protein sequence ID" value="CAH9114283.1"/>
    <property type="molecule type" value="Genomic_DNA"/>
</dbReference>
<protein>
    <submittedName>
        <fullName evidence="1">Uncharacterized protein</fullName>
    </submittedName>
</protein>
<sequence>MRVTRGGVAPEMKQRPTSPDWVGFGCFLRLAGSQLRAWHSPRGLQRLLAGETTTTRFASVVARSGVAAGGLESAATVPTWIWKYFGSGRAGSPLPTREGRASIVTLAQSSATVSTGLGGERALGSFGHQKRSGFDSRVEYRRA</sequence>
<comment type="caution">
    <text evidence="1">The sequence shown here is derived from an EMBL/GenBank/DDBJ whole genome shotgun (WGS) entry which is preliminary data.</text>
</comment>
<organism evidence="1 2">
    <name type="scientific">Cuscuta epithymum</name>
    <dbReference type="NCBI Taxonomy" id="186058"/>
    <lineage>
        <taxon>Eukaryota</taxon>
        <taxon>Viridiplantae</taxon>
        <taxon>Streptophyta</taxon>
        <taxon>Embryophyta</taxon>
        <taxon>Tracheophyta</taxon>
        <taxon>Spermatophyta</taxon>
        <taxon>Magnoliopsida</taxon>
        <taxon>eudicotyledons</taxon>
        <taxon>Gunneridae</taxon>
        <taxon>Pentapetalae</taxon>
        <taxon>asterids</taxon>
        <taxon>lamiids</taxon>
        <taxon>Solanales</taxon>
        <taxon>Convolvulaceae</taxon>
        <taxon>Cuscuteae</taxon>
        <taxon>Cuscuta</taxon>
        <taxon>Cuscuta subgen. Cuscuta</taxon>
    </lineage>
</organism>
<proteinExistence type="predicted"/>
<accession>A0AAV0E176</accession>
<keyword evidence="2" id="KW-1185">Reference proteome</keyword>
<dbReference type="Proteomes" id="UP001152523">
    <property type="component" value="Unassembled WGS sequence"/>
</dbReference>
<reference evidence="1" key="1">
    <citation type="submission" date="2022-07" db="EMBL/GenBank/DDBJ databases">
        <authorList>
            <person name="Macas J."/>
            <person name="Novak P."/>
            <person name="Neumann P."/>
        </authorList>
    </citation>
    <scope>NUCLEOTIDE SEQUENCE</scope>
</reference>
<gene>
    <name evidence="1" type="ORF">CEPIT_LOCUS20650</name>
</gene>
<evidence type="ECO:0000313" key="2">
    <source>
        <dbReference type="Proteomes" id="UP001152523"/>
    </source>
</evidence>
<evidence type="ECO:0000313" key="1">
    <source>
        <dbReference type="EMBL" id="CAH9114283.1"/>
    </source>
</evidence>
<name>A0AAV0E176_9ASTE</name>
<dbReference type="AlphaFoldDB" id="A0AAV0E176"/>